<name>K5DEQ8_RHOBT</name>
<dbReference type="EMBL" id="AMCW01000099">
    <property type="protein sequence ID" value="EKK01294.1"/>
    <property type="molecule type" value="Genomic_DNA"/>
</dbReference>
<proteinExistence type="predicted"/>
<evidence type="ECO:0000313" key="4">
    <source>
        <dbReference type="EMBL" id="EKK01294.1"/>
    </source>
</evidence>
<feature type="repeat" description="ANK" evidence="3">
    <location>
        <begin position="127"/>
        <end position="159"/>
    </location>
</feature>
<dbReference type="PANTHER" id="PTHR24171:SF8">
    <property type="entry name" value="BRCA1-ASSOCIATED RING DOMAIN PROTEIN 1"/>
    <property type="match status" value="1"/>
</dbReference>
<organism evidence="4 5">
    <name type="scientific">Rhodopirellula baltica SH28</name>
    <dbReference type="NCBI Taxonomy" id="993517"/>
    <lineage>
        <taxon>Bacteria</taxon>
        <taxon>Pseudomonadati</taxon>
        <taxon>Planctomycetota</taxon>
        <taxon>Planctomycetia</taxon>
        <taxon>Pirellulales</taxon>
        <taxon>Pirellulaceae</taxon>
        <taxon>Rhodopirellula</taxon>
    </lineage>
</organism>
<dbReference type="Gene3D" id="1.25.40.20">
    <property type="entry name" value="Ankyrin repeat-containing domain"/>
    <property type="match status" value="1"/>
</dbReference>
<evidence type="ECO:0000256" key="1">
    <source>
        <dbReference type="ARBA" id="ARBA00022737"/>
    </source>
</evidence>
<dbReference type="PROSITE" id="PS50088">
    <property type="entry name" value="ANK_REPEAT"/>
    <property type="match status" value="2"/>
</dbReference>
<evidence type="ECO:0000256" key="3">
    <source>
        <dbReference type="PROSITE-ProRule" id="PRU00023"/>
    </source>
</evidence>
<protein>
    <submittedName>
        <fullName evidence="4">Ankyrin repeat protein</fullName>
    </submittedName>
</protein>
<accession>K5DEQ8</accession>
<keyword evidence="2 3" id="KW-0040">ANK repeat</keyword>
<evidence type="ECO:0000256" key="2">
    <source>
        <dbReference type="ARBA" id="ARBA00023043"/>
    </source>
</evidence>
<dbReference type="SUPFAM" id="SSF48403">
    <property type="entry name" value="Ankyrin repeat"/>
    <property type="match status" value="1"/>
</dbReference>
<dbReference type="PATRIC" id="fig|993517.3.peg.3643"/>
<dbReference type="GO" id="GO:0004842">
    <property type="term" value="F:ubiquitin-protein transferase activity"/>
    <property type="evidence" value="ECO:0007669"/>
    <property type="project" value="TreeGrafter"/>
</dbReference>
<evidence type="ECO:0000313" key="5">
    <source>
        <dbReference type="Proteomes" id="UP000007993"/>
    </source>
</evidence>
<dbReference type="AlphaFoldDB" id="K5DEQ8"/>
<feature type="repeat" description="ANK" evidence="3">
    <location>
        <begin position="93"/>
        <end position="125"/>
    </location>
</feature>
<dbReference type="Pfam" id="PF00023">
    <property type="entry name" value="Ank"/>
    <property type="match status" value="1"/>
</dbReference>
<dbReference type="InterPro" id="IPR002110">
    <property type="entry name" value="Ankyrin_rpt"/>
</dbReference>
<dbReference type="GO" id="GO:0085020">
    <property type="term" value="P:protein K6-linked ubiquitination"/>
    <property type="evidence" value="ECO:0007669"/>
    <property type="project" value="TreeGrafter"/>
</dbReference>
<keyword evidence="1" id="KW-0677">Repeat</keyword>
<dbReference type="Proteomes" id="UP000007993">
    <property type="component" value="Unassembled WGS sequence"/>
</dbReference>
<gene>
    <name evidence="4" type="ORF">RBSH_03361</name>
</gene>
<dbReference type="SMART" id="SM00248">
    <property type="entry name" value="ANK"/>
    <property type="match status" value="3"/>
</dbReference>
<dbReference type="PANTHER" id="PTHR24171">
    <property type="entry name" value="ANKYRIN REPEAT DOMAIN-CONTAINING PROTEIN 39-RELATED"/>
    <property type="match status" value="1"/>
</dbReference>
<comment type="caution">
    <text evidence="4">The sequence shown here is derived from an EMBL/GenBank/DDBJ whole genome shotgun (WGS) entry which is preliminary data.</text>
</comment>
<sequence length="187" mass="20869">MRTGSRSLRTSLRGAQTLDLFSPTNRQKRPKTHIPVGPTTEKQVRKRIDNLCMSRPQIELRTLLLKAALAADIPEMRVLLEEGAGVDKQFINSGFTALHQAIGTSNYEMTELLIEYGANLEHDENANAQTPIMSAIIMDDLPMLKLLVKHGAQLDAVDQDNQTYADYAREIGRDTIAEYIDTMLTGN</sequence>
<dbReference type="InterPro" id="IPR036770">
    <property type="entry name" value="Ankyrin_rpt-contain_sf"/>
</dbReference>
<dbReference type="PROSITE" id="PS50297">
    <property type="entry name" value="ANK_REP_REGION"/>
    <property type="match status" value="2"/>
</dbReference>
<reference evidence="4 5" key="1">
    <citation type="journal article" date="2013" name="Mar. Genomics">
        <title>Expression of sulfatases in Rhodopirellula baltica and the diversity of sulfatases in the genus Rhodopirellula.</title>
        <authorList>
            <person name="Wegner C.E."/>
            <person name="Richter-Heitmann T."/>
            <person name="Klindworth A."/>
            <person name="Klockow C."/>
            <person name="Richter M."/>
            <person name="Achstetter T."/>
            <person name="Glockner F.O."/>
            <person name="Harder J."/>
        </authorList>
    </citation>
    <scope>NUCLEOTIDE SEQUENCE [LARGE SCALE GENOMIC DNA]</scope>
    <source>
        <strain evidence="4 5">SH28</strain>
    </source>
</reference>
<dbReference type="Pfam" id="PF12796">
    <property type="entry name" value="Ank_2"/>
    <property type="match status" value="1"/>
</dbReference>